<comment type="subcellular location">
    <subcellularLocation>
        <location evidence="1">Membrane</location>
    </subcellularLocation>
</comment>
<feature type="compositionally biased region" description="Low complexity" evidence="5">
    <location>
        <begin position="598"/>
        <end position="613"/>
    </location>
</feature>
<dbReference type="RefSeq" id="WP_167813115.1">
    <property type="nucleotide sequence ID" value="NZ_CP042301.2"/>
</dbReference>
<dbReference type="Pfam" id="PF00015">
    <property type="entry name" value="MCPsignal"/>
    <property type="match status" value="1"/>
</dbReference>
<evidence type="ECO:0000256" key="5">
    <source>
        <dbReference type="SAM" id="MobiDB-lite"/>
    </source>
</evidence>
<comment type="similarity">
    <text evidence="3">Belongs to the methyl-accepting chemotaxis (MCP) protein family.</text>
</comment>
<keyword evidence="6" id="KW-0472">Membrane</keyword>
<dbReference type="InterPro" id="IPR051310">
    <property type="entry name" value="MCP_chemotaxis"/>
</dbReference>
<dbReference type="InterPro" id="IPR004089">
    <property type="entry name" value="MCPsignal_dom"/>
</dbReference>
<dbReference type="KEGG" id="niy:FQ775_07565"/>
<dbReference type="EMBL" id="CP042301">
    <property type="protein sequence ID" value="QDZ00245.2"/>
    <property type="molecule type" value="Genomic_DNA"/>
</dbReference>
<feature type="domain" description="Methyl-accepting transducer" evidence="7">
    <location>
        <begin position="348"/>
        <end position="577"/>
    </location>
</feature>
<dbReference type="PROSITE" id="PS50885">
    <property type="entry name" value="HAMP"/>
    <property type="match status" value="2"/>
</dbReference>
<evidence type="ECO:0000256" key="2">
    <source>
        <dbReference type="ARBA" id="ARBA00022500"/>
    </source>
</evidence>
<sequence>MKNARISTKLAAAFLAVVAIIVAMSGVTLWNLATIKQADISAQRSKAAAGAAMNARMALARIEGSYRGFLLSQDKFYLERVDSHEAGLREKLAELKALEGGTPEAGERLDAIVAALDTYRSDVIEAGKKLAADPIFRFKAIEMVGPKGLADTLIEPIEAGIDGFIAEEVEANARLSAALEKAVSDAEIALYVGLAVSVLLAIALGYALSRLTATPIRTLTHVMGRLASGENDVDVPATDRRDEIGRMAQAVQVFKDAAIEKVRVEAQAVELRQGAEAERSRTEAEKAREAAEDHVAVSALAEGLASLARGDLTHRIEAEFAPKTQKLKDDFNAAMAQLQETMGQITGAIDTMKTGTGEISQAADDLSRRTEQQAASLEETAAALDEITRTVKQTAEGARQAAQVSGEARGGAEKSGAVVREAVGAMAQIEKSSEQIGQIIGVIDEIAFQTNLLALNAGVEAARAGEAGKGFAVVAQEVRALAQRSAEAAKEIKELISTSTEQVNQGVGLVGQTGEVLELIVGQVTEMSDLVNRIAESAQEQSTGLGQVNVAVNQMDQVTQQNAAMVEESTAASHSLAREADALAGLIARFKVGGARPANANAAPARPRQPVAQLKTVDARKPEPSADADGWEEF</sequence>
<dbReference type="SUPFAM" id="SSF58104">
    <property type="entry name" value="Methyl-accepting chemotaxis protein (MCP) signaling domain"/>
    <property type="match status" value="1"/>
</dbReference>
<feature type="domain" description="HAMP" evidence="8">
    <location>
        <begin position="296"/>
        <end position="343"/>
    </location>
</feature>
<dbReference type="PANTHER" id="PTHR43531:SF11">
    <property type="entry name" value="METHYL-ACCEPTING CHEMOTAXIS PROTEIN 3"/>
    <property type="match status" value="1"/>
</dbReference>
<dbReference type="Gene3D" id="1.10.287.950">
    <property type="entry name" value="Methyl-accepting chemotaxis protein"/>
    <property type="match status" value="1"/>
</dbReference>
<dbReference type="CDD" id="cd11386">
    <property type="entry name" value="MCP_signal"/>
    <property type="match status" value="1"/>
</dbReference>
<dbReference type="Pfam" id="PF05227">
    <property type="entry name" value="CHASE3"/>
    <property type="match status" value="1"/>
</dbReference>
<dbReference type="PANTHER" id="PTHR43531">
    <property type="entry name" value="PROTEIN ICFG"/>
    <property type="match status" value="1"/>
</dbReference>
<dbReference type="Gene3D" id="6.10.340.10">
    <property type="match status" value="1"/>
</dbReference>
<evidence type="ECO:0000259" key="8">
    <source>
        <dbReference type="PROSITE" id="PS50885"/>
    </source>
</evidence>
<evidence type="ECO:0000256" key="4">
    <source>
        <dbReference type="PROSITE-ProRule" id="PRU00284"/>
    </source>
</evidence>
<feature type="transmembrane region" description="Helical" evidence="6">
    <location>
        <begin position="188"/>
        <end position="208"/>
    </location>
</feature>
<dbReference type="InterPro" id="IPR003660">
    <property type="entry name" value="HAMP_dom"/>
</dbReference>
<evidence type="ECO:0000313" key="9">
    <source>
        <dbReference type="EMBL" id="QDZ00245.2"/>
    </source>
</evidence>
<dbReference type="SUPFAM" id="SSF158472">
    <property type="entry name" value="HAMP domain-like"/>
    <property type="match status" value="1"/>
</dbReference>
<evidence type="ECO:0000256" key="1">
    <source>
        <dbReference type="ARBA" id="ARBA00004370"/>
    </source>
</evidence>
<dbReference type="FunFam" id="1.10.287.950:FF:000001">
    <property type="entry name" value="Methyl-accepting chemotaxis sensory transducer"/>
    <property type="match status" value="1"/>
</dbReference>
<keyword evidence="6" id="KW-1133">Transmembrane helix</keyword>
<evidence type="ECO:0000256" key="6">
    <source>
        <dbReference type="SAM" id="Phobius"/>
    </source>
</evidence>
<dbReference type="GO" id="GO:0016020">
    <property type="term" value="C:membrane"/>
    <property type="evidence" value="ECO:0007669"/>
    <property type="project" value="UniProtKB-SubCell"/>
</dbReference>
<dbReference type="GO" id="GO:0006935">
    <property type="term" value="P:chemotaxis"/>
    <property type="evidence" value="ECO:0007669"/>
    <property type="project" value="UniProtKB-KW"/>
</dbReference>
<organism evidence="9 10">
    <name type="scientific">Nitratireductor mangrovi</name>
    <dbReference type="NCBI Taxonomy" id="2599600"/>
    <lineage>
        <taxon>Bacteria</taxon>
        <taxon>Pseudomonadati</taxon>
        <taxon>Pseudomonadota</taxon>
        <taxon>Alphaproteobacteria</taxon>
        <taxon>Hyphomicrobiales</taxon>
        <taxon>Phyllobacteriaceae</taxon>
        <taxon>Nitratireductor</taxon>
    </lineage>
</organism>
<dbReference type="Pfam" id="PF00672">
    <property type="entry name" value="HAMP"/>
    <property type="match status" value="1"/>
</dbReference>
<evidence type="ECO:0000256" key="3">
    <source>
        <dbReference type="ARBA" id="ARBA00029447"/>
    </source>
</evidence>
<feature type="domain" description="HAMP" evidence="8">
    <location>
        <begin position="210"/>
        <end position="263"/>
    </location>
</feature>
<dbReference type="SMART" id="SM00304">
    <property type="entry name" value="HAMP"/>
    <property type="match status" value="2"/>
</dbReference>
<evidence type="ECO:0000259" key="7">
    <source>
        <dbReference type="PROSITE" id="PS50111"/>
    </source>
</evidence>
<proteinExistence type="inferred from homology"/>
<dbReference type="CDD" id="cd06225">
    <property type="entry name" value="HAMP"/>
    <property type="match status" value="1"/>
</dbReference>
<dbReference type="PROSITE" id="PS50111">
    <property type="entry name" value="CHEMOTAXIS_TRANSDUC_2"/>
    <property type="match status" value="1"/>
</dbReference>
<dbReference type="Proteomes" id="UP000321389">
    <property type="component" value="Chromosome"/>
</dbReference>
<keyword evidence="10" id="KW-1185">Reference proteome</keyword>
<evidence type="ECO:0000313" key="10">
    <source>
        <dbReference type="Proteomes" id="UP000321389"/>
    </source>
</evidence>
<dbReference type="AlphaFoldDB" id="A0A5B8KXC0"/>
<reference evidence="9" key="1">
    <citation type="submission" date="2020-04" db="EMBL/GenBank/DDBJ databases">
        <title>Nitratireductor sp. nov. isolated from mangrove soil.</title>
        <authorList>
            <person name="Ye Y."/>
        </authorList>
    </citation>
    <scope>NUCLEOTIDE SEQUENCE</scope>
    <source>
        <strain evidence="9">SY7</strain>
    </source>
</reference>
<dbReference type="GO" id="GO:0007165">
    <property type="term" value="P:signal transduction"/>
    <property type="evidence" value="ECO:0007669"/>
    <property type="project" value="UniProtKB-KW"/>
</dbReference>
<protein>
    <submittedName>
        <fullName evidence="9">HAMP domain-containing protein</fullName>
    </submittedName>
</protein>
<keyword evidence="2" id="KW-0145">Chemotaxis</keyword>
<keyword evidence="6" id="KW-0812">Transmembrane</keyword>
<feature type="region of interest" description="Disordered" evidence="5">
    <location>
        <begin position="598"/>
        <end position="634"/>
    </location>
</feature>
<dbReference type="SMART" id="SM00283">
    <property type="entry name" value="MA"/>
    <property type="match status" value="1"/>
</dbReference>
<dbReference type="InterPro" id="IPR007891">
    <property type="entry name" value="CHASE3"/>
</dbReference>
<name>A0A5B8KXC0_9HYPH</name>
<keyword evidence="4" id="KW-0807">Transducer</keyword>
<gene>
    <name evidence="9" type="ORF">FQ775_07565</name>
</gene>
<accession>A0A5B8KXC0</accession>